<name>A0A077PF38_XENBV</name>
<comment type="caution">
    <text evidence="1">The sequence shown here is derived from an EMBL/GenBank/DDBJ whole genome shotgun (WGS) entry which is preliminary data.</text>
</comment>
<evidence type="ECO:0000313" key="2">
    <source>
        <dbReference type="Proteomes" id="UP000028500"/>
    </source>
</evidence>
<protein>
    <submittedName>
        <fullName evidence="1">Uncharacterized protein</fullName>
    </submittedName>
</protein>
<evidence type="ECO:0000313" key="1">
    <source>
        <dbReference type="EMBL" id="CDH18254.1"/>
    </source>
</evidence>
<dbReference type="AlphaFoldDB" id="A0A077PF38"/>
<organism evidence="1 2">
    <name type="scientific">Xenorhabdus bovienii str. kraussei Quebec</name>
    <dbReference type="NCBI Taxonomy" id="1398203"/>
    <lineage>
        <taxon>Bacteria</taxon>
        <taxon>Pseudomonadati</taxon>
        <taxon>Pseudomonadota</taxon>
        <taxon>Gammaproteobacteria</taxon>
        <taxon>Enterobacterales</taxon>
        <taxon>Morganellaceae</taxon>
        <taxon>Xenorhabdus</taxon>
    </lineage>
</organism>
<gene>
    <name evidence="1" type="ORF">XBKQ1_1080003</name>
</gene>
<keyword evidence="2" id="KW-1185">Reference proteome</keyword>
<dbReference type="EMBL" id="CBSY010000011">
    <property type="protein sequence ID" value="CDH18254.1"/>
    <property type="molecule type" value="Genomic_DNA"/>
</dbReference>
<proteinExistence type="predicted"/>
<dbReference type="Proteomes" id="UP000028500">
    <property type="component" value="Unassembled WGS sequence"/>
</dbReference>
<accession>A0A077PF38</accession>
<reference evidence="1" key="1">
    <citation type="submission" date="2013-07" db="EMBL/GenBank/DDBJ databases">
        <title>Sub-species coevolution in mutualistic symbiosis.</title>
        <authorList>
            <person name="Murfin K."/>
            <person name="Klassen J."/>
            <person name="Lee M."/>
            <person name="Forst S."/>
            <person name="Stock P."/>
            <person name="Goodrich-Blair H."/>
        </authorList>
    </citation>
    <scope>NUCLEOTIDE SEQUENCE [LARGE SCALE GENOMIC DNA]</scope>
    <source>
        <strain evidence="1">Kraussei Quebec</strain>
    </source>
</reference>
<sequence>MQTRTAVLNNDLKTRFEHGYPGIKLSEETDHYLAEIIAA</sequence>
<dbReference type="HOGENOM" id="CLU_201301_0_0_6"/>